<evidence type="ECO:0000313" key="3">
    <source>
        <dbReference type="WBParaSite" id="maker-unitig_44258-snap-gene-0.2-mRNA-1"/>
    </source>
</evidence>
<dbReference type="AlphaFoldDB" id="A0A1I8FRY2"/>
<feature type="region of interest" description="Disordered" evidence="1">
    <location>
        <begin position="1"/>
        <end position="111"/>
    </location>
</feature>
<name>A0A1I8FRY2_9PLAT</name>
<feature type="region of interest" description="Disordered" evidence="1">
    <location>
        <begin position="160"/>
        <end position="191"/>
    </location>
</feature>
<dbReference type="Proteomes" id="UP000095280">
    <property type="component" value="Unplaced"/>
</dbReference>
<evidence type="ECO:0000256" key="1">
    <source>
        <dbReference type="SAM" id="MobiDB-lite"/>
    </source>
</evidence>
<dbReference type="WBParaSite" id="maker-unitig_44258-snap-gene-0.2-mRNA-1">
    <property type="protein sequence ID" value="maker-unitig_44258-snap-gene-0.2-mRNA-1"/>
    <property type="gene ID" value="maker-unitig_44258-snap-gene-0.2"/>
</dbReference>
<organism evidence="2 3">
    <name type="scientific">Macrostomum lignano</name>
    <dbReference type="NCBI Taxonomy" id="282301"/>
    <lineage>
        <taxon>Eukaryota</taxon>
        <taxon>Metazoa</taxon>
        <taxon>Spiralia</taxon>
        <taxon>Lophotrochozoa</taxon>
        <taxon>Platyhelminthes</taxon>
        <taxon>Rhabditophora</taxon>
        <taxon>Macrostomorpha</taxon>
        <taxon>Macrostomida</taxon>
        <taxon>Macrostomidae</taxon>
        <taxon>Macrostomum</taxon>
    </lineage>
</organism>
<keyword evidence="2" id="KW-1185">Reference proteome</keyword>
<proteinExistence type="predicted"/>
<accession>A0A1I8FRY2</accession>
<sequence length="241" mass="27119">GVQRDHDARVPDGAAESDWRPTIEWRPVGPTHRSSTSLQFAGAGRLGQQTAAQESHDAFSLRGQYYSQPDPELADSQHRRSRKNSVAPTPHTVHWKDEQSPGKQQEQQQQSCLAVIQGGLSRDDHEPGCEVQPCCGCKLKAPISLLPLAFDSLSPLEDESAASAAKDSMPPRADERKRGKRRRAKKTSDRCRKLRRWCRSGRRGHDRRWRRTSIYQPAIKPINYINATIATDYPSIYQSGK</sequence>
<protein>
    <submittedName>
        <fullName evidence="3">DUF4808 domain-containing protein</fullName>
    </submittedName>
</protein>
<evidence type="ECO:0000313" key="2">
    <source>
        <dbReference type="Proteomes" id="UP000095280"/>
    </source>
</evidence>
<reference evidence="3" key="1">
    <citation type="submission" date="2016-11" db="UniProtKB">
        <authorList>
            <consortium name="WormBaseParasite"/>
        </authorList>
    </citation>
    <scope>IDENTIFICATION</scope>
</reference>
<feature type="compositionally biased region" description="Basic and acidic residues" evidence="1">
    <location>
        <begin position="1"/>
        <end position="10"/>
    </location>
</feature>